<sequence>MSAHFSLSALFRPALLSSFCCRIPTALGAGEVHEFIQRS</sequence>
<accession>A0A8T0I9Q8</accession>
<reference evidence="2" key="1">
    <citation type="submission" date="2020-06" db="EMBL/GenBank/DDBJ databases">
        <title>WGS assembly of Ceratodon purpureus strain R40.</title>
        <authorList>
            <person name="Carey S.B."/>
            <person name="Jenkins J."/>
            <person name="Shu S."/>
            <person name="Lovell J.T."/>
            <person name="Sreedasyam A."/>
            <person name="Maumus F."/>
            <person name="Tiley G.P."/>
            <person name="Fernandez-Pozo N."/>
            <person name="Barry K."/>
            <person name="Chen C."/>
            <person name="Wang M."/>
            <person name="Lipzen A."/>
            <person name="Daum C."/>
            <person name="Saski C.A."/>
            <person name="Payton A.C."/>
            <person name="Mcbreen J.C."/>
            <person name="Conrad R.E."/>
            <person name="Kollar L.M."/>
            <person name="Olsson S."/>
            <person name="Huttunen S."/>
            <person name="Landis J.B."/>
            <person name="Wickett N.J."/>
            <person name="Johnson M.G."/>
            <person name="Rensing S.A."/>
            <person name="Grimwood J."/>
            <person name="Schmutz J."/>
            <person name="Mcdaniel S.F."/>
        </authorList>
    </citation>
    <scope>NUCLEOTIDE SEQUENCE</scope>
    <source>
        <strain evidence="2">R40</strain>
    </source>
</reference>
<evidence type="ECO:0000313" key="3">
    <source>
        <dbReference type="Proteomes" id="UP000822688"/>
    </source>
</evidence>
<gene>
    <name evidence="2" type="ORF">KC19_4G102800</name>
</gene>
<proteinExistence type="predicted"/>
<protein>
    <submittedName>
        <fullName evidence="2">Uncharacterized protein</fullName>
    </submittedName>
</protein>
<dbReference type="EMBL" id="CM026424">
    <property type="protein sequence ID" value="KAG0579491.1"/>
    <property type="molecule type" value="Genomic_DNA"/>
</dbReference>
<keyword evidence="3" id="KW-1185">Reference proteome</keyword>
<name>A0A8T0I9Q8_CERPU</name>
<organism evidence="2 3">
    <name type="scientific">Ceratodon purpureus</name>
    <name type="common">Fire moss</name>
    <name type="synonym">Dicranum purpureum</name>
    <dbReference type="NCBI Taxonomy" id="3225"/>
    <lineage>
        <taxon>Eukaryota</taxon>
        <taxon>Viridiplantae</taxon>
        <taxon>Streptophyta</taxon>
        <taxon>Embryophyta</taxon>
        <taxon>Bryophyta</taxon>
        <taxon>Bryophytina</taxon>
        <taxon>Bryopsida</taxon>
        <taxon>Dicranidae</taxon>
        <taxon>Pseudoditrichales</taxon>
        <taxon>Ditrichaceae</taxon>
        <taxon>Ceratodon</taxon>
    </lineage>
</organism>
<dbReference type="Proteomes" id="UP000822688">
    <property type="component" value="Chromosome 4"/>
</dbReference>
<evidence type="ECO:0000313" key="2">
    <source>
        <dbReference type="EMBL" id="KAG0579491.1"/>
    </source>
</evidence>
<keyword evidence="1" id="KW-0732">Signal</keyword>
<evidence type="ECO:0000256" key="1">
    <source>
        <dbReference type="SAM" id="SignalP"/>
    </source>
</evidence>
<dbReference type="AlphaFoldDB" id="A0A8T0I9Q8"/>
<feature type="signal peptide" evidence="1">
    <location>
        <begin position="1"/>
        <end position="16"/>
    </location>
</feature>
<feature type="chain" id="PRO_5035737768" evidence="1">
    <location>
        <begin position="17"/>
        <end position="39"/>
    </location>
</feature>
<comment type="caution">
    <text evidence="2">The sequence shown here is derived from an EMBL/GenBank/DDBJ whole genome shotgun (WGS) entry which is preliminary data.</text>
</comment>